<reference evidence="3" key="2">
    <citation type="submission" date="2017-05" db="EMBL/GenBank/DDBJ databases">
        <authorList>
            <consortium name="The Broad Institute Genomics Platform"/>
            <consortium name="The Broad Institute Genomic Center for Infectious Diseases"/>
            <person name="Earl A."/>
            <person name="Manson A."/>
            <person name="Schwartman J."/>
            <person name="Gilmore M."/>
            <person name="Abouelleil A."/>
            <person name="Cao P."/>
            <person name="Chapman S."/>
            <person name="Cusick C."/>
            <person name="Shea T."/>
            <person name="Young S."/>
            <person name="Neafsey D."/>
            <person name="Nusbaum C."/>
            <person name="Birren B."/>
        </authorList>
    </citation>
    <scope>NUCLEOTIDE SEQUENCE</scope>
    <source>
        <strain evidence="3">9E7_DIV0242</strain>
    </source>
</reference>
<evidence type="ECO:0008006" key="5">
    <source>
        <dbReference type="Google" id="ProtNLM"/>
    </source>
</evidence>
<gene>
    <name evidence="3" type="ORF">A5888_002009</name>
    <name evidence="2" type="ORF">A5888_002818</name>
</gene>
<dbReference type="EMBL" id="CP147247">
    <property type="protein sequence ID" value="WYJ90253.1"/>
    <property type="molecule type" value="Genomic_DNA"/>
</dbReference>
<evidence type="ECO:0000256" key="1">
    <source>
        <dbReference type="SAM" id="Phobius"/>
    </source>
</evidence>
<keyword evidence="1" id="KW-0472">Membrane</keyword>
<dbReference type="EMBL" id="NGMM01000004">
    <property type="protein sequence ID" value="OTP14716.1"/>
    <property type="molecule type" value="Genomic_DNA"/>
</dbReference>
<sequence>MTVQLLLIGGLFVLFIGYMGTIFTLKRSKSRLIGKESATMPETDKYSETAIHEWTDELFLEKGDRTNWYKLTIYFENDTPKEYDFYSYDDSLTKEFILNDRFYVNDHELLIMDEAGEHYINRRNINQIDFLQRKLFVDSSVSESQTKEPEQSTDFFEIEEIHDFEQQIPVSHVAETRVELEEALSEEKPKKKIFSKVKKIKRPTVKKMKSKTFNQLFLIAIVFVLASGMIALIRTIMFDGRINQLESGQKEMMASDSRMEKTTVAQYPYEMNLFMQTFIEYYIPLSNDSSSMDERVETLNTFFSEEVSLDREISMVKRTLISSELANVVHKDVYSTAYYKVIYSLEIPVEQTREQEGTGVVETFVEYQKKQYTSFLSIDFIQQDRSFSIISYPYFSEQLVSHLEDAGVRKKEDANLAVDGEKLEEVKRFLTIFFEKYASGSKEELSYLMDEVEAMGGNYQLVEIESVEAYFRENSIIVYTQVQFNEKDSGLLHKEAFSIMLVEETNQFRAHKLVHNLGGL</sequence>
<dbReference type="Gene3D" id="3.10.450.540">
    <property type="match status" value="1"/>
</dbReference>
<evidence type="ECO:0000313" key="3">
    <source>
        <dbReference type="EMBL" id="WYJ90253.1"/>
    </source>
</evidence>
<dbReference type="RefSeq" id="WP_139843877.1">
    <property type="nucleotide sequence ID" value="NZ_CP147247.1"/>
</dbReference>
<keyword evidence="4" id="KW-1185">Reference proteome</keyword>
<evidence type="ECO:0000313" key="4">
    <source>
        <dbReference type="Proteomes" id="UP000195141"/>
    </source>
</evidence>
<keyword evidence="1" id="KW-0812">Transmembrane</keyword>
<dbReference type="OrthoDB" id="2236995at2"/>
<keyword evidence="1" id="KW-1133">Transmembrane helix</keyword>
<dbReference type="CDD" id="cd16386">
    <property type="entry name" value="TcpC_N"/>
    <property type="match status" value="1"/>
</dbReference>
<accession>A0A242K725</accession>
<dbReference type="Pfam" id="PF12642">
    <property type="entry name" value="TpcC"/>
    <property type="match status" value="1"/>
</dbReference>
<proteinExistence type="predicted"/>
<feature type="transmembrane region" description="Helical" evidence="1">
    <location>
        <begin position="216"/>
        <end position="237"/>
    </location>
</feature>
<organism evidence="2">
    <name type="scientific">Candidatus Enterococcus clewellii</name>
    <dbReference type="NCBI Taxonomy" id="1834193"/>
    <lineage>
        <taxon>Bacteria</taxon>
        <taxon>Bacillati</taxon>
        <taxon>Bacillota</taxon>
        <taxon>Bacilli</taxon>
        <taxon>Lactobacillales</taxon>
        <taxon>Enterococcaceae</taxon>
        <taxon>Enterococcus</taxon>
    </lineage>
</organism>
<reference evidence="2" key="1">
    <citation type="submission" date="2017-05" db="EMBL/GenBank/DDBJ databases">
        <title>The Genome Sequence of Enterococcus sp. 9E7_DIV0242.</title>
        <authorList>
            <consortium name="The Broad Institute Genomics Platform"/>
            <consortium name="The Broad Institute Genomic Center for Infectious Diseases"/>
            <person name="Earl A."/>
            <person name="Manson A."/>
            <person name="Schwartman J."/>
            <person name="Gilmore M."/>
            <person name="Abouelleil A."/>
            <person name="Cao P."/>
            <person name="Chapman S."/>
            <person name="Cusick C."/>
            <person name="Shea T."/>
            <person name="Young S."/>
            <person name="Neafsey D."/>
            <person name="Nusbaum C."/>
            <person name="Birren B."/>
        </authorList>
    </citation>
    <scope>NUCLEOTIDE SEQUENCE [LARGE SCALE GENOMIC DNA]</scope>
    <source>
        <strain evidence="2">9E7_DIV0242</strain>
    </source>
</reference>
<dbReference type="Proteomes" id="UP000195141">
    <property type="component" value="Chromosome"/>
</dbReference>
<dbReference type="AlphaFoldDB" id="A0A242K725"/>
<dbReference type="CDD" id="cd16428">
    <property type="entry name" value="TcpC_C"/>
    <property type="match status" value="1"/>
</dbReference>
<feature type="transmembrane region" description="Helical" evidence="1">
    <location>
        <begin position="6"/>
        <end position="25"/>
    </location>
</feature>
<reference evidence="3" key="3">
    <citation type="submission" date="2024-03" db="EMBL/GenBank/DDBJ databases">
        <title>The Genome Sequence of Enterococcus sp. DIV0242b.</title>
        <authorList>
            <consortium name="The Broad Institute Genomics Platform"/>
            <consortium name="The Broad Institute Microbial Omics Core"/>
            <consortium name="The Broad Institute Genomic Center for Infectious Diseases"/>
            <person name="Earl A."/>
            <person name="Manson A."/>
            <person name="Gilmore M."/>
            <person name="Schwartman J."/>
            <person name="Shea T."/>
            <person name="Abouelleil A."/>
            <person name="Cao P."/>
            <person name="Chapman S."/>
            <person name="Cusick C."/>
            <person name="Young S."/>
            <person name="Neafsey D."/>
            <person name="Nusbaum C."/>
            <person name="Birren B."/>
        </authorList>
    </citation>
    <scope>NUCLEOTIDE SEQUENCE</scope>
    <source>
        <strain evidence="3">9E7_DIV0242</strain>
    </source>
</reference>
<evidence type="ECO:0000313" key="2">
    <source>
        <dbReference type="EMBL" id="OTP14716.1"/>
    </source>
</evidence>
<name>A0A242K725_9ENTE</name>
<dbReference type="InterPro" id="IPR035628">
    <property type="entry name" value="TcpC_C"/>
</dbReference>
<protein>
    <recommendedName>
        <fullName evidence="5">Conjugative transposon protein</fullName>
    </recommendedName>
</protein>
<dbReference type="InterPro" id="IPR024735">
    <property type="entry name" value="TcpC"/>
</dbReference>